<dbReference type="KEGG" id="cpra:CPter91_0327"/>
<proteinExistence type="predicted"/>
<accession>A0A127PY81</accession>
<dbReference type="Gene3D" id="1.25.40.10">
    <property type="entry name" value="Tetratricopeptide repeat domain"/>
    <property type="match status" value="1"/>
</dbReference>
<dbReference type="InterPro" id="IPR011990">
    <property type="entry name" value="TPR-like_helical_dom_sf"/>
</dbReference>
<dbReference type="PATRIC" id="fig|279113.9.peg.333"/>
<protein>
    <recommendedName>
        <fullName evidence="3">Sel1 repeat family protein</fullName>
    </recommendedName>
</protein>
<dbReference type="AlphaFoldDB" id="A0A127PY81"/>
<reference evidence="1 2" key="1">
    <citation type="submission" date="2015-11" db="EMBL/GenBank/DDBJ databases">
        <title>Exploring the genomic traits of fungus-feeding bacterial genus Collimonas.</title>
        <authorList>
            <person name="Song C."/>
            <person name="Schmidt R."/>
            <person name="de Jager V."/>
            <person name="Krzyzanowska D."/>
            <person name="Jongedijk E."/>
            <person name="Cankar K."/>
            <person name="Beekwilder J."/>
            <person name="van Veen A."/>
            <person name="de Boer W."/>
            <person name="van Veen J.A."/>
            <person name="Garbeva P."/>
        </authorList>
    </citation>
    <scope>NUCLEOTIDE SEQUENCE [LARGE SCALE GENOMIC DNA]</scope>
    <source>
        <strain evidence="1 2">Ter91</strain>
    </source>
</reference>
<organism evidence="1 2">
    <name type="scientific">Collimonas pratensis</name>
    <dbReference type="NCBI Taxonomy" id="279113"/>
    <lineage>
        <taxon>Bacteria</taxon>
        <taxon>Pseudomonadati</taxon>
        <taxon>Pseudomonadota</taxon>
        <taxon>Betaproteobacteria</taxon>
        <taxon>Burkholderiales</taxon>
        <taxon>Oxalobacteraceae</taxon>
        <taxon>Collimonas</taxon>
    </lineage>
</organism>
<dbReference type="EMBL" id="CP013234">
    <property type="protein sequence ID" value="AMP02726.1"/>
    <property type="molecule type" value="Genomic_DNA"/>
</dbReference>
<evidence type="ECO:0000313" key="1">
    <source>
        <dbReference type="EMBL" id="AMP02726.1"/>
    </source>
</evidence>
<gene>
    <name evidence="1" type="ORF">CPter91_0327</name>
</gene>
<name>A0A127PY81_9BURK</name>
<evidence type="ECO:0000313" key="2">
    <source>
        <dbReference type="Proteomes" id="UP000074561"/>
    </source>
</evidence>
<sequence>MEDSHRDQSCSMISLGLLDVVKPTIRYSLLLAAAAACLGIYLSMTGSSDDPLSMKSASQAPLAGPSSNNSVLLSPFAPGAAEQESGLAALPHPPTPVYARSGRQVDLGGLTVQAYIAKWNSLARAGDKDAAFHVYQATAVCASNDDPAPAYNSAAELSQFLDERKKLLELCAGVNAAQLQERMSFLAVAAREGKVEAQIDYFMEGPYGRDINLAKSADDPVVQQWKTEAVTELKAAAAQGEPFALALLAQIYEAGELLPRDAKQSLAYKVAEADARSSVLSEEQLRRNIGAQMSDADFASALQTGKQIAATCCKKNRLSSQE</sequence>
<evidence type="ECO:0008006" key="3">
    <source>
        <dbReference type="Google" id="ProtNLM"/>
    </source>
</evidence>
<dbReference type="Proteomes" id="UP000074561">
    <property type="component" value="Chromosome"/>
</dbReference>